<dbReference type="Proteomes" id="UP000766595">
    <property type="component" value="Unassembled WGS sequence"/>
</dbReference>
<dbReference type="InterPro" id="IPR010938">
    <property type="entry name" value="DUF1131"/>
</dbReference>
<keyword evidence="1" id="KW-0732">Signal</keyword>
<proteinExistence type="predicted"/>
<dbReference type="RefSeq" id="WP_261967351.1">
    <property type="nucleotide sequence ID" value="NZ_JAHHZF010000002.1"/>
</dbReference>
<organism evidence="2 3">
    <name type="scientific">Prosthecodimorpha staleyi</name>
    <dbReference type="NCBI Taxonomy" id="2840188"/>
    <lineage>
        <taxon>Bacteria</taxon>
        <taxon>Pseudomonadati</taxon>
        <taxon>Pseudomonadota</taxon>
        <taxon>Alphaproteobacteria</taxon>
        <taxon>Hyphomicrobiales</taxon>
        <taxon>Ancalomicrobiaceae</taxon>
        <taxon>Prosthecodimorpha</taxon>
    </lineage>
</organism>
<name>A0A947D0U3_9HYPH</name>
<keyword evidence="3" id="KW-1185">Reference proteome</keyword>
<evidence type="ECO:0000313" key="2">
    <source>
        <dbReference type="EMBL" id="MBT9288685.1"/>
    </source>
</evidence>
<dbReference type="Pfam" id="PF06572">
    <property type="entry name" value="DUF1131"/>
    <property type="match status" value="1"/>
</dbReference>
<reference evidence="2 3" key="1">
    <citation type="submission" date="2021-06" db="EMBL/GenBank/DDBJ databases">
        <authorList>
            <person name="Grouzdev D.S."/>
            <person name="Koziaeva V."/>
        </authorList>
    </citation>
    <scope>NUCLEOTIDE SEQUENCE [LARGE SCALE GENOMIC DNA]</scope>
    <source>
        <strain evidence="2 3">22</strain>
    </source>
</reference>
<dbReference type="EMBL" id="JAHHZF010000002">
    <property type="protein sequence ID" value="MBT9288685.1"/>
    <property type="molecule type" value="Genomic_DNA"/>
</dbReference>
<dbReference type="InterPro" id="IPR038714">
    <property type="entry name" value="YfeY-like_sf"/>
</dbReference>
<accession>A0A947D0U3</accession>
<feature type="chain" id="PRO_5036921926" evidence="1">
    <location>
        <begin position="21"/>
        <end position="199"/>
    </location>
</feature>
<comment type="caution">
    <text evidence="2">The sequence shown here is derived from an EMBL/GenBank/DDBJ whole genome shotgun (WGS) entry which is preliminary data.</text>
</comment>
<dbReference type="Gene3D" id="2.60.460.10">
    <property type="entry name" value="protein yfey like domain"/>
    <property type="match status" value="1"/>
</dbReference>
<protein>
    <submittedName>
        <fullName evidence="2">DUF1131 family protein</fullName>
    </submittedName>
</protein>
<gene>
    <name evidence="2" type="ORF">KL771_04445</name>
</gene>
<evidence type="ECO:0000313" key="3">
    <source>
        <dbReference type="Proteomes" id="UP000766595"/>
    </source>
</evidence>
<evidence type="ECO:0000256" key="1">
    <source>
        <dbReference type="SAM" id="SignalP"/>
    </source>
</evidence>
<feature type="signal peptide" evidence="1">
    <location>
        <begin position="1"/>
        <end position="20"/>
    </location>
</feature>
<dbReference type="AlphaFoldDB" id="A0A947D0U3"/>
<sequence>MTVRRIGAAALAVAGPLMLAACETQMDGLDKQPEITETFLRITAEGAGPLTGATAYDAKTIEGLMPGYTTGSVLIGLETGTTNATVLFRKIYEGQIQVLHILSAPNGRIGQIHGVTHHVIGPAGERPGMTFREAGVDPASCRPGTNLWLGMAICTSRGAPNVVLTFSFKGEAATSVKLPARAVLDSGELQRIIWTAPAG</sequence>
<dbReference type="PROSITE" id="PS51257">
    <property type="entry name" value="PROKAR_LIPOPROTEIN"/>
    <property type="match status" value="1"/>
</dbReference>